<proteinExistence type="inferred from homology"/>
<name>A0A3A1Y6A9_9GAMM</name>
<dbReference type="Pfam" id="PF00496">
    <property type="entry name" value="SBP_bac_5"/>
    <property type="match status" value="1"/>
</dbReference>
<dbReference type="Gene3D" id="3.40.190.10">
    <property type="entry name" value="Periplasmic binding protein-like II"/>
    <property type="match status" value="1"/>
</dbReference>
<dbReference type="PIRSF" id="PIRSF002741">
    <property type="entry name" value="MppA"/>
    <property type="match status" value="1"/>
</dbReference>
<dbReference type="GO" id="GO:1904680">
    <property type="term" value="F:peptide transmembrane transporter activity"/>
    <property type="evidence" value="ECO:0007669"/>
    <property type="project" value="TreeGrafter"/>
</dbReference>
<evidence type="ECO:0000256" key="4">
    <source>
        <dbReference type="ARBA" id="ARBA00022729"/>
    </source>
</evidence>
<evidence type="ECO:0000256" key="1">
    <source>
        <dbReference type="ARBA" id="ARBA00004196"/>
    </source>
</evidence>
<dbReference type="OrthoDB" id="9801912at2"/>
<dbReference type="GO" id="GO:0030288">
    <property type="term" value="C:outer membrane-bounded periplasmic space"/>
    <property type="evidence" value="ECO:0007669"/>
    <property type="project" value="TreeGrafter"/>
</dbReference>
<dbReference type="Gene3D" id="3.10.105.10">
    <property type="entry name" value="Dipeptide-binding Protein, Domain 3"/>
    <property type="match status" value="1"/>
</dbReference>
<feature type="chain" id="PRO_5017277967" description="Solute-binding protein family 5 domain-containing protein" evidence="5">
    <location>
        <begin position="21"/>
        <end position="536"/>
    </location>
</feature>
<comment type="caution">
    <text evidence="7">The sequence shown here is derived from an EMBL/GenBank/DDBJ whole genome shotgun (WGS) entry which is preliminary data.</text>
</comment>
<dbReference type="SUPFAM" id="SSF53850">
    <property type="entry name" value="Periplasmic binding protein-like II"/>
    <property type="match status" value="1"/>
</dbReference>
<dbReference type="InterPro" id="IPR000914">
    <property type="entry name" value="SBP_5_dom"/>
</dbReference>
<dbReference type="CDD" id="cd08504">
    <property type="entry name" value="PBP2_OppA"/>
    <property type="match status" value="1"/>
</dbReference>
<evidence type="ECO:0000256" key="2">
    <source>
        <dbReference type="ARBA" id="ARBA00005695"/>
    </source>
</evidence>
<dbReference type="InterPro" id="IPR039424">
    <property type="entry name" value="SBP_5"/>
</dbReference>
<dbReference type="PANTHER" id="PTHR30290">
    <property type="entry name" value="PERIPLASMIC BINDING COMPONENT OF ABC TRANSPORTER"/>
    <property type="match status" value="1"/>
</dbReference>
<comment type="similarity">
    <text evidence="2">Belongs to the bacterial solute-binding protein 5 family.</text>
</comment>
<protein>
    <recommendedName>
        <fullName evidence="6">Solute-binding protein family 5 domain-containing protein</fullName>
    </recommendedName>
</protein>
<comment type="subcellular location">
    <subcellularLocation>
        <location evidence="1">Cell envelope</location>
    </subcellularLocation>
</comment>
<dbReference type="Proteomes" id="UP000266258">
    <property type="component" value="Unassembled WGS sequence"/>
</dbReference>
<sequence length="536" mass="61346">MLLKRILTFTTLLLVTTSQAVVLRPGTLLAPQQEYTFNLRYFPETLDPNLVSDAISLRATIPIFDTLYRLGPTGDFIPAAARAYKVSDDQLTWTFYLRPEATWQDGKPVTAHDFIYAWHRLADHNSTSIFANAFVNMHVVNADGVYQRMLEVDKLGVKALDDHTIEINLYQPTPWVMQIIAGIALAPVRQDLIEKYGAQWTQPEYIVGNGPYKLVTYSPNDQILYQKWDGYWDAKNIYLTQAKAIFTDERIAYYRYLTGELLTTNVFKAIQRQVLAERPDQVYMTPLNATYYVNLNMEIFKDRDVRYALALLTDNNYLSRNIVPGTRATTIFAPTDLQDGQAQEQAKYFTAPSKTKYQEAKELLAQAGYSPQKPLTFTLSYSNSRNERAVFVALQQMWAKNSDGMIQVKGQITEWKTFLSEIKAGKFEASLNGWAADYDHVSNFFGLRACKSPSNYARYCNANYDALLEIAEHTVDNDTRQQMYAQANSMLQEDAAILPLYWMENVTLKSPQLGGYNPYLPLQYFRDFYILGKAQP</sequence>
<reference evidence="7 8" key="1">
    <citation type="submission" date="2017-08" db="EMBL/GenBank/DDBJ databases">
        <title>Reclassification of Bisgaard taxon 37 and 44.</title>
        <authorList>
            <person name="Christensen H."/>
        </authorList>
    </citation>
    <scope>NUCLEOTIDE SEQUENCE [LARGE SCALE GENOMIC DNA]</scope>
    <source>
        <strain evidence="7 8">B96_4</strain>
    </source>
</reference>
<gene>
    <name evidence="7" type="ORF">CJP74_03630</name>
</gene>
<dbReference type="AlphaFoldDB" id="A0A3A1Y6A9"/>
<feature type="domain" description="Solute-binding protein family 5" evidence="6">
    <location>
        <begin position="76"/>
        <end position="448"/>
    </location>
</feature>
<dbReference type="GO" id="GO:0043190">
    <property type="term" value="C:ATP-binding cassette (ABC) transporter complex"/>
    <property type="evidence" value="ECO:0007669"/>
    <property type="project" value="InterPro"/>
</dbReference>
<dbReference type="RefSeq" id="WP_119496904.1">
    <property type="nucleotide sequence ID" value="NZ_NRJH01000029.1"/>
</dbReference>
<dbReference type="Gene3D" id="3.90.76.10">
    <property type="entry name" value="Dipeptide-binding Protein, Domain 1"/>
    <property type="match status" value="1"/>
</dbReference>
<evidence type="ECO:0000256" key="3">
    <source>
        <dbReference type="ARBA" id="ARBA00022448"/>
    </source>
</evidence>
<keyword evidence="4 5" id="KW-0732">Signal</keyword>
<evidence type="ECO:0000256" key="5">
    <source>
        <dbReference type="SAM" id="SignalP"/>
    </source>
</evidence>
<feature type="signal peptide" evidence="5">
    <location>
        <begin position="1"/>
        <end position="20"/>
    </location>
</feature>
<evidence type="ECO:0000259" key="6">
    <source>
        <dbReference type="Pfam" id="PF00496"/>
    </source>
</evidence>
<evidence type="ECO:0000313" key="8">
    <source>
        <dbReference type="Proteomes" id="UP000266258"/>
    </source>
</evidence>
<keyword evidence="3" id="KW-0813">Transport</keyword>
<dbReference type="FunFam" id="3.90.76.10:FF:000001">
    <property type="entry name" value="Oligopeptide ABC transporter substrate-binding protein"/>
    <property type="match status" value="1"/>
</dbReference>
<evidence type="ECO:0000313" key="7">
    <source>
        <dbReference type="EMBL" id="RIY32799.1"/>
    </source>
</evidence>
<keyword evidence="8" id="KW-1185">Reference proteome</keyword>
<dbReference type="InterPro" id="IPR030678">
    <property type="entry name" value="Peptide/Ni-bd"/>
</dbReference>
<dbReference type="EMBL" id="NRJH01000029">
    <property type="protein sequence ID" value="RIY32799.1"/>
    <property type="molecule type" value="Genomic_DNA"/>
</dbReference>
<dbReference type="PANTHER" id="PTHR30290:SF10">
    <property type="entry name" value="PERIPLASMIC OLIGOPEPTIDE-BINDING PROTEIN-RELATED"/>
    <property type="match status" value="1"/>
</dbReference>
<organism evidence="7 8">
    <name type="scientific">Psittacicella melopsittaci</name>
    <dbReference type="NCBI Taxonomy" id="2028576"/>
    <lineage>
        <taxon>Bacteria</taxon>
        <taxon>Pseudomonadati</taxon>
        <taxon>Pseudomonadota</taxon>
        <taxon>Gammaproteobacteria</taxon>
        <taxon>Pasteurellales</taxon>
        <taxon>Psittacicellaceae</taxon>
        <taxon>Psittacicella</taxon>
    </lineage>
</organism>
<accession>A0A3A1Y6A9</accession>
<dbReference type="GO" id="GO:0015833">
    <property type="term" value="P:peptide transport"/>
    <property type="evidence" value="ECO:0007669"/>
    <property type="project" value="TreeGrafter"/>
</dbReference>